<evidence type="ECO:0000256" key="4">
    <source>
        <dbReference type="ARBA" id="ARBA00023315"/>
    </source>
</evidence>
<gene>
    <name evidence="7" type="ORF">F7D14_15845</name>
</gene>
<protein>
    <submittedName>
        <fullName evidence="7">GNAT family N-acetyltransferase</fullName>
    </submittedName>
</protein>
<dbReference type="GO" id="GO:0016747">
    <property type="term" value="F:acyltransferase activity, transferring groups other than amino-acyl groups"/>
    <property type="evidence" value="ECO:0007669"/>
    <property type="project" value="InterPro"/>
</dbReference>
<dbReference type="Gene3D" id="3.40.630.30">
    <property type="match status" value="1"/>
</dbReference>
<evidence type="ECO:0000313" key="8">
    <source>
        <dbReference type="Proteomes" id="UP000422569"/>
    </source>
</evidence>
<organism evidence="7 8">
    <name type="scientific">Methylocystis parvus</name>
    <dbReference type="NCBI Taxonomy" id="134"/>
    <lineage>
        <taxon>Bacteria</taxon>
        <taxon>Pseudomonadati</taxon>
        <taxon>Pseudomonadota</taxon>
        <taxon>Alphaproteobacteria</taxon>
        <taxon>Hyphomicrobiales</taxon>
        <taxon>Methylocystaceae</taxon>
        <taxon>Methylocystis</taxon>
    </lineage>
</organism>
<name>A0A6B8M7J4_9HYPH</name>
<comment type="catalytic activity">
    <reaction evidence="5">
        <text>glycyl-tRNA(Gly) + acetyl-CoA = N-acetylglycyl-tRNA(Gly) + CoA + H(+)</text>
        <dbReference type="Rhea" id="RHEA:81867"/>
        <dbReference type="Rhea" id="RHEA-COMP:9683"/>
        <dbReference type="Rhea" id="RHEA-COMP:19766"/>
        <dbReference type="ChEBI" id="CHEBI:15378"/>
        <dbReference type="ChEBI" id="CHEBI:57287"/>
        <dbReference type="ChEBI" id="CHEBI:57288"/>
        <dbReference type="ChEBI" id="CHEBI:78522"/>
        <dbReference type="ChEBI" id="CHEBI:232036"/>
    </reaction>
</comment>
<keyword evidence="1" id="KW-0678">Repressor</keyword>
<sequence>MRLPAASRVLKSFSANRLSLIRTVNKSSSVEKLHRKHAVEEFTCGRPELDRFLIRHALQAQRMDSSRTYLGLSGEAVIGYHTIVVGQAVHADAPERVSKGMPRHPIPLLILARLAVHIDWRGRGVGAGLLLDAMGRTLQVAEIAGVHALAVHAKDEAAAAFYAHFGFIPSPTDARHLLMPIKDIRAAAGEK</sequence>
<reference evidence="7 8" key="1">
    <citation type="submission" date="2019-09" db="EMBL/GenBank/DDBJ databases">
        <title>Isolation and complete genome sequencing of Methylocystis species.</title>
        <authorList>
            <person name="Rumah B.L."/>
            <person name="Stead C.E."/>
            <person name="Stevens B.C."/>
            <person name="Minton N.P."/>
            <person name="Grosse-Honebrink A."/>
            <person name="Zhang Y."/>
        </authorList>
    </citation>
    <scope>NUCLEOTIDE SEQUENCE [LARGE SCALE GENOMIC DNA]</scope>
    <source>
        <strain evidence="7 8">BRCS2</strain>
    </source>
</reference>
<keyword evidence="3 7" id="KW-0808">Transferase</keyword>
<dbReference type="PANTHER" id="PTHR36449">
    <property type="entry name" value="ACETYLTRANSFERASE-RELATED"/>
    <property type="match status" value="1"/>
</dbReference>
<proteinExistence type="predicted"/>
<dbReference type="Proteomes" id="UP000422569">
    <property type="component" value="Chromosome"/>
</dbReference>
<dbReference type="SUPFAM" id="SSF55729">
    <property type="entry name" value="Acyl-CoA N-acyltransferases (Nat)"/>
    <property type="match status" value="1"/>
</dbReference>
<dbReference type="InterPro" id="IPR000182">
    <property type="entry name" value="GNAT_dom"/>
</dbReference>
<evidence type="ECO:0000256" key="5">
    <source>
        <dbReference type="ARBA" id="ARBA00049880"/>
    </source>
</evidence>
<evidence type="ECO:0000256" key="2">
    <source>
        <dbReference type="ARBA" id="ARBA00022649"/>
    </source>
</evidence>
<keyword evidence="4" id="KW-0012">Acyltransferase</keyword>
<feature type="domain" description="N-acetyltransferase" evidence="6">
    <location>
        <begin position="97"/>
        <end position="168"/>
    </location>
</feature>
<evidence type="ECO:0000256" key="1">
    <source>
        <dbReference type="ARBA" id="ARBA00022491"/>
    </source>
</evidence>
<dbReference type="AlphaFoldDB" id="A0A6B8M7J4"/>
<dbReference type="KEGG" id="mpar:F7D14_15845"/>
<accession>A0A6B8M7J4</accession>
<evidence type="ECO:0000259" key="6">
    <source>
        <dbReference type="Pfam" id="PF13508"/>
    </source>
</evidence>
<dbReference type="PANTHER" id="PTHR36449:SF1">
    <property type="entry name" value="ACETYLTRANSFERASE"/>
    <property type="match status" value="1"/>
</dbReference>
<dbReference type="Pfam" id="PF13508">
    <property type="entry name" value="Acetyltransf_7"/>
    <property type="match status" value="1"/>
</dbReference>
<dbReference type="InterPro" id="IPR016181">
    <property type="entry name" value="Acyl_CoA_acyltransferase"/>
</dbReference>
<evidence type="ECO:0000256" key="3">
    <source>
        <dbReference type="ARBA" id="ARBA00022679"/>
    </source>
</evidence>
<evidence type="ECO:0000313" key="7">
    <source>
        <dbReference type="EMBL" id="QGM98811.1"/>
    </source>
</evidence>
<dbReference type="EMBL" id="CP044331">
    <property type="protein sequence ID" value="QGM98811.1"/>
    <property type="molecule type" value="Genomic_DNA"/>
</dbReference>
<keyword evidence="2" id="KW-1277">Toxin-antitoxin system</keyword>
<keyword evidence="8" id="KW-1185">Reference proteome</keyword>